<dbReference type="GO" id="GO:0005525">
    <property type="term" value="F:GTP binding"/>
    <property type="evidence" value="ECO:0007669"/>
    <property type="project" value="UniProtKB-UniRule"/>
</dbReference>
<evidence type="ECO:0000256" key="5">
    <source>
        <dbReference type="ARBA" id="ARBA00023134"/>
    </source>
</evidence>
<comment type="function">
    <text evidence="6">An essential GTPase that binds both GDP and GTP, with rapid nucleotide exchange. Plays a role in 16S rRNA processing and 30S ribosomal subunit biogenesis and possibly also in cell cycle regulation and energy metabolism.</text>
</comment>
<keyword evidence="6" id="KW-0690">Ribosome biogenesis</keyword>
<dbReference type="NCBIfam" id="TIGR00436">
    <property type="entry name" value="era"/>
    <property type="match status" value="1"/>
</dbReference>
<evidence type="ECO:0000256" key="7">
    <source>
        <dbReference type="PROSITE-ProRule" id="PRU01050"/>
    </source>
</evidence>
<dbReference type="GO" id="GO:0000028">
    <property type="term" value="P:ribosomal small subunit assembly"/>
    <property type="evidence" value="ECO:0007669"/>
    <property type="project" value="TreeGrafter"/>
</dbReference>
<feature type="binding site" evidence="6">
    <location>
        <begin position="125"/>
        <end position="128"/>
    </location>
    <ligand>
        <name>GTP</name>
        <dbReference type="ChEBI" id="CHEBI:37565"/>
    </ligand>
</feature>
<evidence type="ECO:0000256" key="2">
    <source>
        <dbReference type="ARBA" id="ARBA00020484"/>
    </source>
</evidence>
<feature type="region of interest" description="G4" evidence="7">
    <location>
        <begin position="125"/>
        <end position="128"/>
    </location>
</feature>
<keyword evidence="3 6" id="KW-0547">Nucleotide-binding</keyword>
<dbReference type="GO" id="GO:0005829">
    <property type="term" value="C:cytosol"/>
    <property type="evidence" value="ECO:0007669"/>
    <property type="project" value="TreeGrafter"/>
</dbReference>
<feature type="region of interest" description="G3" evidence="7">
    <location>
        <begin position="63"/>
        <end position="66"/>
    </location>
</feature>
<dbReference type="EMBL" id="PHEX01000008">
    <property type="protein sequence ID" value="PKQ28686.1"/>
    <property type="molecule type" value="Genomic_DNA"/>
</dbReference>
<dbReference type="GO" id="GO:0070181">
    <property type="term" value="F:small ribosomal subunit rRNA binding"/>
    <property type="evidence" value="ECO:0007669"/>
    <property type="project" value="UniProtKB-UniRule"/>
</dbReference>
<dbReference type="Gene3D" id="3.40.50.300">
    <property type="entry name" value="P-loop containing nucleotide triphosphate hydrolases"/>
    <property type="match status" value="1"/>
</dbReference>
<dbReference type="AlphaFoldDB" id="A0A2N3G7J4"/>
<dbReference type="SUPFAM" id="SSF52540">
    <property type="entry name" value="P-loop containing nucleoside triphosphate hydrolases"/>
    <property type="match status" value="1"/>
</dbReference>
<dbReference type="InterPro" id="IPR004044">
    <property type="entry name" value="KH_dom_type_2"/>
</dbReference>
<dbReference type="InterPro" id="IPR006073">
    <property type="entry name" value="GTP-bd"/>
</dbReference>
<evidence type="ECO:0000256" key="1">
    <source>
        <dbReference type="ARBA" id="ARBA00007921"/>
    </source>
</evidence>
<dbReference type="Pfam" id="PF01926">
    <property type="entry name" value="MMR_HSR1"/>
    <property type="match status" value="1"/>
</dbReference>
<dbReference type="InterPro" id="IPR015946">
    <property type="entry name" value="KH_dom-like_a/b"/>
</dbReference>
<evidence type="ECO:0000259" key="9">
    <source>
        <dbReference type="PROSITE" id="PS50823"/>
    </source>
</evidence>
<dbReference type="InterPro" id="IPR005662">
    <property type="entry name" value="GTPase_Era-like"/>
</dbReference>
<name>A0A2N3G7J4_9ACTN</name>
<protein>
    <recommendedName>
        <fullName evidence="2 6">GTPase Era</fullName>
    </recommendedName>
</protein>
<evidence type="ECO:0000256" key="6">
    <source>
        <dbReference type="HAMAP-Rule" id="MF_00367"/>
    </source>
</evidence>
<dbReference type="PANTHER" id="PTHR42698">
    <property type="entry name" value="GTPASE ERA"/>
    <property type="match status" value="1"/>
</dbReference>
<feature type="region of interest" description="G5" evidence="7">
    <location>
        <begin position="154"/>
        <end position="156"/>
    </location>
</feature>
<dbReference type="NCBIfam" id="NF000908">
    <property type="entry name" value="PRK00089.1"/>
    <property type="match status" value="1"/>
</dbReference>
<feature type="domain" description="KH type-2" evidence="9">
    <location>
        <begin position="206"/>
        <end position="285"/>
    </location>
</feature>
<sequence length="300" mass="33586">MSQEQEYRSGFIGLVGRPNVGKSTLLNRLAGRKLAITSDKPQTTRNRIRAVVTGDRAQLVFVDTPGFHKPREALGEKLNAMVLSTLRDVDVIAFILDGAQMIGKGDLFIARELGRVDTPAVGVINKVDLLDEEKVLSQVEVARHLYSFAQVVGVSSKHGTGTEELVSLFERFLPPGPKYFPVDMVSDQPERVLVAELIREKALELTRDEVPHSVAVLIESVKPRENRDDLIDIEAVIYVEQESQKGIIVGKGGRMIKEIGTRARHEIEPLLGNKVFLDLRVKVEKNWSKNPEFIKRLDYQ</sequence>
<keyword evidence="5 6" id="KW-0342">GTP-binding</keyword>
<dbReference type="GO" id="GO:0005886">
    <property type="term" value="C:plasma membrane"/>
    <property type="evidence" value="ECO:0007669"/>
    <property type="project" value="UniProtKB-SubCell"/>
</dbReference>
<comment type="subunit">
    <text evidence="6">Monomer.</text>
</comment>
<feature type="region of interest" description="G1" evidence="7">
    <location>
        <begin position="16"/>
        <end position="23"/>
    </location>
</feature>
<dbReference type="InterPro" id="IPR027417">
    <property type="entry name" value="P-loop_NTPase"/>
</dbReference>
<dbReference type="InterPro" id="IPR005225">
    <property type="entry name" value="Small_GTP-bd"/>
</dbReference>
<organism evidence="11 12">
    <name type="scientific">Candidatus Anoxymicrobium japonicum</name>
    <dbReference type="NCBI Taxonomy" id="2013648"/>
    <lineage>
        <taxon>Bacteria</taxon>
        <taxon>Bacillati</taxon>
        <taxon>Actinomycetota</taxon>
        <taxon>Candidatus Geothermincolia</taxon>
        <taxon>Candidatus Geothermincolales</taxon>
        <taxon>Candidatus Anoxymicrobiaceae</taxon>
        <taxon>Candidatus Anoxymicrobium</taxon>
    </lineage>
</organism>
<evidence type="ECO:0000313" key="12">
    <source>
        <dbReference type="Proteomes" id="UP000233654"/>
    </source>
</evidence>
<keyword evidence="6" id="KW-0963">Cytoplasm</keyword>
<dbReference type="CDD" id="cd22534">
    <property type="entry name" value="KH-II_Era"/>
    <property type="match status" value="1"/>
</dbReference>
<dbReference type="PRINTS" id="PR00326">
    <property type="entry name" value="GTP1OBG"/>
</dbReference>
<evidence type="ECO:0000256" key="4">
    <source>
        <dbReference type="ARBA" id="ARBA00022884"/>
    </source>
</evidence>
<feature type="binding site" evidence="6">
    <location>
        <begin position="63"/>
        <end position="67"/>
    </location>
    <ligand>
        <name>GTP</name>
        <dbReference type="ChEBI" id="CHEBI:37565"/>
    </ligand>
</feature>
<keyword evidence="6" id="KW-1003">Cell membrane</keyword>
<comment type="similarity">
    <text evidence="1 6 7 8">Belongs to the TRAFAC class TrmE-Era-EngA-EngB-Septin-like GTPase superfamily. Era GTPase family.</text>
</comment>
<dbReference type="HAMAP" id="MF_00367">
    <property type="entry name" value="GTPase_Era"/>
    <property type="match status" value="1"/>
</dbReference>
<dbReference type="InterPro" id="IPR030388">
    <property type="entry name" value="G_ERA_dom"/>
</dbReference>
<evidence type="ECO:0000256" key="8">
    <source>
        <dbReference type="RuleBase" id="RU003761"/>
    </source>
</evidence>
<evidence type="ECO:0000256" key="3">
    <source>
        <dbReference type="ARBA" id="ARBA00022741"/>
    </source>
</evidence>
<dbReference type="PROSITE" id="PS50823">
    <property type="entry name" value="KH_TYPE_2"/>
    <property type="match status" value="1"/>
</dbReference>
<dbReference type="GO" id="GO:0003924">
    <property type="term" value="F:GTPase activity"/>
    <property type="evidence" value="ECO:0007669"/>
    <property type="project" value="UniProtKB-UniRule"/>
</dbReference>
<dbReference type="PROSITE" id="PS51713">
    <property type="entry name" value="G_ERA"/>
    <property type="match status" value="1"/>
</dbReference>
<comment type="subcellular location">
    <subcellularLocation>
        <location evidence="6">Cytoplasm</location>
    </subcellularLocation>
    <subcellularLocation>
        <location evidence="6">Cell membrane</location>
        <topology evidence="6">Peripheral membrane protein</topology>
    </subcellularLocation>
</comment>
<keyword evidence="4 6" id="KW-0694">RNA-binding</keyword>
<comment type="caution">
    <text evidence="11">The sequence shown here is derived from an EMBL/GenBank/DDBJ whole genome shotgun (WGS) entry which is preliminary data.</text>
</comment>
<feature type="region of interest" description="G2" evidence="7">
    <location>
        <begin position="42"/>
        <end position="46"/>
    </location>
</feature>
<dbReference type="CDD" id="cd04163">
    <property type="entry name" value="Era"/>
    <property type="match status" value="1"/>
</dbReference>
<keyword evidence="6" id="KW-0699">rRNA-binding</keyword>
<dbReference type="Gene3D" id="3.30.300.20">
    <property type="match status" value="1"/>
</dbReference>
<reference evidence="11 12" key="1">
    <citation type="journal article" date="2017" name="ISME J.">
        <title>Potential for microbial H2 and metal transformations associated with novel bacteria and archaea in deep terrestrial subsurface sediments.</title>
        <authorList>
            <person name="Hernsdorf A.W."/>
            <person name="Amano Y."/>
            <person name="Miyakawa K."/>
            <person name="Ise K."/>
            <person name="Suzuki Y."/>
            <person name="Anantharaman K."/>
            <person name="Probst A."/>
            <person name="Burstein D."/>
            <person name="Thomas B.C."/>
            <person name="Banfield J.F."/>
        </authorList>
    </citation>
    <scope>NUCLEOTIDE SEQUENCE [LARGE SCALE GENOMIC DNA]</scope>
    <source>
        <strain evidence="11">HGW-Actinobacteria-3</strain>
    </source>
</reference>
<proteinExistence type="inferred from homology"/>
<accession>A0A2N3G7J4</accession>
<dbReference type="Proteomes" id="UP000233654">
    <property type="component" value="Unassembled WGS sequence"/>
</dbReference>
<dbReference type="NCBIfam" id="TIGR00231">
    <property type="entry name" value="small_GTP"/>
    <property type="match status" value="1"/>
</dbReference>
<gene>
    <name evidence="6" type="primary">era</name>
    <name evidence="11" type="ORF">CVT63_01540</name>
</gene>
<keyword evidence="6" id="KW-0472">Membrane</keyword>
<dbReference type="PANTHER" id="PTHR42698:SF1">
    <property type="entry name" value="GTPASE ERA, MITOCHONDRIAL"/>
    <property type="match status" value="1"/>
</dbReference>
<dbReference type="InterPro" id="IPR009019">
    <property type="entry name" value="KH_sf_prok-type"/>
</dbReference>
<dbReference type="FunFam" id="3.30.300.20:FF:000003">
    <property type="entry name" value="GTPase Era"/>
    <property type="match status" value="1"/>
</dbReference>
<dbReference type="SUPFAM" id="SSF54814">
    <property type="entry name" value="Prokaryotic type KH domain (KH-domain type II)"/>
    <property type="match status" value="1"/>
</dbReference>
<feature type="domain" description="Era-type G" evidence="10">
    <location>
        <begin position="8"/>
        <end position="175"/>
    </location>
</feature>
<dbReference type="GO" id="GO:0043024">
    <property type="term" value="F:ribosomal small subunit binding"/>
    <property type="evidence" value="ECO:0007669"/>
    <property type="project" value="TreeGrafter"/>
</dbReference>
<evidence type="ECO:0000313" key="11">
    <source>
        <dbReference type="EMBL" id="PKQ28686.1"/>
    </source>
</evidence>
<evidence type="ECO:0000259" key="10">
    <source>
        <dbReference type="PROSITE" id="PS51713"/>
    </source>
</evidence>
<dbReference type="Pfam" id="PF07650">
    <property type="entry name" value="KH_2"/>
    <property type="match status" value="1"/>
</dbReference>
<feature type="binding site" evidence="6">
    <location>
        <begin position="16"/>
        <end position="23"/>
    </location>
    <ligand>
        <name>GTP</name>
        <dbReference type="ChEBI" id="CHEBI:37565"/>
    </ligand>
</feature>